<protein>
    <submittedName>
        <fullName evidence="2">Malate synthase</fullName>
    </submittedName>
</protein>
<dbReference type="Gene3D" id="3.20.20.360">
    <property type="entry name" value="Malate synthase, domain 3"/>
    <property type="match status" value="1"/>
</dbReference>
<dbReference type="AlphaFoldDB" id="A0A420VG46"/>
<keyword evidence="3" id="KW-1185">Reference proteome</keyword>
<gene>
    <name evidence="2" type="ORF">Cdeb_03177</name>
</gene>
<dbReference type="SUPFAM" id="SSF51645">
    <property type="entry name" value="Malate synthase G"/>
    <property type="match status" value="1"/>
</dbReference>
<accession>A0A420VG46</accession>
<dbReference type="InterPro" id="IPR046363">
    <property type="entry name" value="MS_N_TIM-barrel_dom"/>
</dbReference>
<dbReference type="EMBL" id="AZRV01000014">
    <property type="protein sequence ID" value="RKO62545.1"/>
    <property type="molecule type" value="Genomic_DNA"/>
</dbReference>
<dbReference type="InterPro" id="IPR048356">
    <property type="entry name" value="MS_N"/>
</dbReference>
<dbReference type="Proteomes" id="UP000286235">
    <property type="component" value="Unassembled WGS sequence"/>
</dbReference>
<organism evidence="2 3">
    <name type="scientific">Caldibacillus debilis GB1</name>
    <dbReference type="NCBI Taxonomy" id="1339248"/>
    <lineage>
        <taxon>Bacteria</taxon>
        <taxon>Bacillati</taxon>
        <taxon>Bacillota</taxon>
        <taxon>Bacilli</taxon>
        <taxon>Bacillales</taxon>
        <taxon>Bacillaceae</taxon>
        <taxon>Caldibacillus</taxon>
    </lineage>
</organism>
<dbReference type="GO" id="GO:0003824">
    <property type="term" value="F:catalytic activity"/>
    <property type="evidence" value="ECO:0007669"/>
    <property type="project" value="InterPro"/>
</dbReference>
<proteinExistence type="predicted"/>
<evidence type="ECO:0000313" key="3">
    <source>
        <dbReference type="Proteomes" id="UP000286235"/>
    </source>
</evidence>
<evidence type="ECO:0000313" key="2">
    <source>
        <dbReference type="EMBL" id="RKO62545.1"/>
    </source>
</evidence>
<comment type="caution">
    <text evidence="2">The sequence shown here is derived from an EMBL/GenBank/DDBJ whole genome shotgun (WGS) entry which is preliminary data.</text>
</comment>
<dbReference type="Pfam" id="PF20656">
    <property type="entry name" value="MS_N"/>
    <property type="match status" value="1"/>
</dbReference>
<evidence type="ECO:0000259" key="1">
    <source>
        <dbReference type="Pfam" id="PF20656"/>
    </source>
</evidence>
<dbReference type="InterPro" id="IPR011076">
    <property type="entry name" value="Malate_synth_sf"/>
</dbReference>
<feature type="domain" description="Malate synthase N-terminal" evidence="1">
    <location>
        <begin position="11"/>
        <end position="60"/>
    </location>
</feature>
<name>A0A420VG46_9BACI</name>
<reference evidence="2 3" key="1">
    <citation type="submission" date="2013-12" db="EMBL/GenBank/DDBJ databases">
        <title>Genome and proteome characterization of Caldibacillus debilis GB1 derived from a cellulolytic aero-tolerant co-culture.</title>
        <authorList>
            <person name="Wushke S.T."/>
            <person name="Zhang X."/>
            <person name="Fristensky B."/>
            <person name="Wilkins J.A."/>
            <person name="Levin D.B."/>
            <person name="Sparling R."/>
        </authorList>
    </citation>
    <scope>NUCLEOTIDE SEQUENCE [LARGE SCALE GENOMIC DNA]</scope>
    <source>
        <strain evidence="2 3">GB1</strain>
    </source>
</reference>
<sequence length="98" mass="11986">MALQKERTEFERSEILTEEAEGFLKKLHRQFEGRRREILKQRQERQRFFDRGMLPDFLKERRRSVPGIGRWLPFRRICRTGGWKSPDRPAIRKWSSTP</sequence>